<dbReference type="Proteomes" id="UP000095192">
    <property type="component" value="Unassembled WGS sequence"/>
</dbReference>
<dbReference type="EMBL" id="JROU02000932">
    <property type="protein sequence ID" value="OEH77905.1"/>
    <property type="molecule type" value="Genomic_DNA"/>
</dbReference>
<dbReference type="InterPro" id="IPR011009">
    <property type="entry name" value="Kinase-like_dom_sf"/>
</dbReference>
<dbReference type="VEuPathDB" id="ToxoDB:cyc_06890"/>
<name>A0A1D3D392_9EIME</name>
<comment type="caution">
    <text evidence="2">The sequence shown here is derived from an EMBL/GenBank/DDBJ whole genome shotgun (WGS) entry which is preliminary data.</text>
</comment>
<dbReference type="GO" id="GO:0004305">
    <property type="term" value="F:ethanolamine kinase activity"/>
    <property type="evidence" value="ECO:0007669"/>
    <property type="project" value="TreeGrafter"/>
</dbReference>
<accession>A0A1D3D392</accession>
<dbReference type="VEuPathDB" id="ToxoDB:LOC34622956"/>
<dbReference type="PANTHER" id="PTHR22603:SF93">
    <property type="entry name" value="RE24176P"/>
    <property type="match status" value="1"/>
</dbReference>
<proteinExistence type="inferred from homology"/>
<dbReference type="SUPFAM" id="SSF56112">
    <property type="entry name" value="Protein kinase-like (PK-like)"/>
    <property type="match status" value="1"/>
</dbReference>
<keyword evidence="3" id="KW-1185">Reference proteome</keyword>
<dbReference type="Gene3D" id="3.90.1200.10">
    <property type="match status" value="1"/>
</dbReference>
<dbReference type="Pfam" id="PF01633">
    <property type="entry name" value="Choline_kinase"/>
    <property type="match status" value="1"/>
</dbReference>
<dbReference type="GO" id="GO:0006646">
    <property type="term" value="P:phosphatidylethanolamine biosynthetic process"/>
    <property type="evidence" value="ECO:0007669"/>
    <property type="project" value="TreeGrafter"/>
</dbReference>
<dbReference type="InParanoid" id="A0A1D3D392"/>
<evidence type="ECO:0000313" key="2">
    <source>
        <dbReference type="EMBL" id="OEH77905.1"/>
    </source>
</evidence>
<dbReference type="GO" id="GO:0004103">
    <property type="term" value="F:choline kinase activity"/>
    <property type="evidence" value="ECO:0007669"/>
    <property type="project" value="TreeGrafter"/>
</dbReference>
<protein>
    <submittedName>
        <fullName evidence="2">Choline ethanolamine</fullName>
    </submittedName>
</protein>
<gene>
    <name evidence="2" type="ORF">cyc_06890</name>
</gene>
<dbReference type="PANTHER" id="PTHR22603">
    <property type="entry name" value="CHOLINE/ETHANOALAMINE KINASE"/>
    <property type="match status" value="1"/>
</dbReference>
<evidence type="ECO:0000313" key="3">
    <source>
        <dbReference type="Proteomes" id="UP000095192"/>
    </source>
</evidence>
<comment type="similarity">
    <text evidence="1">Belongs to the choline/ethanolamine kinase family.</text>
</comment>
<reference evidence="2 3" key="1">
    <citation type="journal article" date="2016" name="BMC Genomics">
        <title>Comparative genomics reveals Cyclospora cayetanensis possesses coccidia-like metabolism and invasion components but unique surface antigens.</title>
        <authorList>
            <person name="Liu S."/>
            <person name="Wang L."/>
            <person name="Zheng H."/>
            <person name="Xu Z."/>
            <person name="Roellig D.M."/>
            <person name="Li N."/>
            <person name="Frace M.A."/>
            <person name="Tang K."/>
            <person name="Arrowood M.J."/>
            <person name="Moss D.M."/>
            <person name="Zhang L."/>
            <person name="Feng Y."/>
            <person name="Xiao L."/>
        </authorList>
    </citation>
    <scope>NUCLEOTIDE SEQUENCE [LARGE SCALE GENOMIC DNA]</scope>
    <source>
        <strain evidence="2 3">CHN_HEN01</strain>
    </source>
</reference>
<sequence>MSSPEWPFYSVLPNQMPSSTLRRHLVEVYLKDTIERRGLNLPPERLATKETVDRFVNVVDYMMLASHLVWAFWSVVRTKIPEDPELFSYLHYAKTRLEQYSEKKREMQARGVL</sequence>
<dbReference type="AlphaFoldDB" id="A0A1D3D392"/>
<organism evidence="2 3">
    <name type="scientific">Cyclospora cayetanensis</name>
    <dbReference type="NCBI Taxonomy" id="88456"/>
    <lineage>
        <taxon>Eukaryota</taxon>
        <taxon>Sar</taxon>
        <taxon>Alveolata</taxon>
        <taxon>Apicomplexa</taxon>
        <taxon>Conoidasida</taxon>
        <taxon>Coccidia</taxon>
        <taxon>Eucoccidiorida</taxon>
        <taxon>Eimeriorina</taxon>
        <taxon>Eimeriidae</taxon>
        <taxon>Cyclospora</taxon>
    </lineage>
</organism>
<dbReference type="GO" id="GO:0005737">
    <property type="term" value="C:cytoplasm"/>
    <property type="evidence" value="ECO:0007669"/>
    <property type="project" value="TreeGrafter"/>
</dbReference>
<evidence type="ECO:0000256" key="1">
    <source>
        <dbReference type="ARBA" id="ARBA00038211"/>
    </source>
</evidence>